<sequence>MKRTKPDGVIPLEELRRSAARRRRGAALLGAAALAASGALSGCVGDVGGDRDGRDGRDGAPSDSGLVDVASAGLRRMTPEQFTSSMRDLFGDPGLELDLDPDAGEVASLLAVDKLNAAAEAIVARRASWGTRVFACDTRGADDEACVDGFVRTFGRRAFRRTLDEAEVAMLKGQFARAREEQSFEDALLVVLKTMIQSPNLYYFVELGRDGDGGDALASGVRPLTGWERASRLSYFLWNTTPDDALLDAAESGALDSAEGVRAQAERLLAHDRARATAKRFFADWLELDGTNKHASLENAPKSPEIYPEDSPALRAAMRAEIEALAERVLFEGDGRFETLLTTTDAYVNGPLAALYGVKGPAGDGAFAWVSLPADQRAGIFTRAAFLSVFGSVEVKSPIRRGAYILEEVLCRPLGPPPPNASDVPVKGGAVEEDGALVHRTIREDVEAKTSSETCASCHKAINPIGFAFEHYDALGRWQAQETGGDAEDPYALDIDARGVLPALGPDEESVEVDGGVEMSAALAASAAARACLTRHFFQTALRRVPVDQDLASVEAATPAPESGGSLRDLILDLTTSNAFLHLRKPEG</sequence>
<organism evidence="5 6">
    <name type="scientific">Sorangium cellulosum So0157-2</name>
    <dbReference type="NCBI Taxonomy" id="1254432"/>
    <lineage>
        <taxon>Bacteria</taxon>
        <taxon>Pseudomonadati</taxon>
        <taxon>Myxococcota</taxon>
        <taxon>Polyangia</taxon>
        <taxon>Polyangiales</taxon>
        <taxon>Polyangiaceae</taxon>
        <taxon>Sorangium</taxon>
    </lineage>
</organism>
<dbReference type="Pfam" id="PF07637">
    <property type="entry name" value="PSD5"/>
    <property type="match status" value="1"/>
</dbReference>
<evidence type="ECO:0000313" key="5">
    <source>
        <dbReference type="EMBL" id="AGP34017.1"/>
    </source>
</evidence>
<dbReference type="RefSeq" id="WP_020733112.1">
    <property type="nucleotide sequence ID" value="NC_021658.1"/>
</dbReference>
<name>S4XLH9_SORCE</name>
<evidence type="ECO:0000259" key="1">
    <source>
        <dbReference type="Pfam" id="PF07624"/>
    </source>
</evidence>
<dbReference type="InterPro" id="IPR013042">
    <property type="entry name" value="DUF1592"/>
</dbReference>
<feature type="domain" description="DUF1588" evidence="2">
    <location>
        <begin position="377"/>
        <end position="482"/>
    </location>
</feature>
<dbReference type="STRING" id="1254432.SCE1572_05595"/>
<feature type="domain" description="DUF1595" evidence="4">
    <location>
        <begin position="146"/>
        <end position="206"/>
    </location>
</feature>
<dbReference type="HOGENOM" id="CLU_007458_1_0_7"/>
<protein>
    <recommendedName>
        <fullName evidence="7">DUF1592 domain-containing protein</fullName>
    </recommendedName>
</protein>
<dbReference type="Proteomes" id="UP000014803">
    <property type="component" value="Chromosome"/>
</dbReference>
<dbReference type="AlphaFoldDB" id="S4XLH9"/>
<dbReference type="InterPro" id="IPR013043">
    <property type="entry name" value="DUF1595"/>
</dbReference>
<evidence type="ECO:0008006" key="7">
    <source>
        <dbReference type="Google" id="ProtNLM"/>
    </source>
</evidence>
<accession>S4XLH9</accession>
<dbReference type="eggNOG" id="COG5297">
    <property type="taxonomic scope" value="Bacteria"/>
</dbReference>
<evidence type="ECO:0000313" key="6">
    <source>
        <dbReference type="Proteomes" id="UP000014803"/>
    </source>
</evidence>
<dbReference type="InterPro" id="IPR011478">
    <property type="entry name" value="DUF1585"/>
</dbReference>
<dbReference type="PATRIC" id="fig|1254432.3.peg.1251"/>
<reference evidence="5 6" key="1">
    <citation type="journal article" date="2013" name="Sci. Rep.">
        <title>Extraordinary expansion of a Sorangium cellulosum genome from an alkaline milieu.</title>
        <authorList>
            <person name="Han K."/>
            <person name="Li Z.F."/>
            <person name="Peng R."/>
            <person name="Zhu L.P."/>
            <person name="Zhou T."/>
            <person name="Wang L.G."/>
            <person name="Li S.G."/>
            <person name="Zhang X.B."/>
            <person name="Hu W."/>
            <person name="Wu Z.H."/>
            <person name="Qin N."/>
            <person name="Li Y.Z."/>
        </authorList>
    </citation>
    <scope>NUCLEOTIDE SEQUENCE [LARGE SCALE GENOMIC DNA]</scope>
    <source>
        <strain evidence="5 6">So0157-2</strain>
    </source>
</reference>
<proteinExistence type="predicted"/>
<evidence type="ECO:0000259" key="4">
    <source>
        <dbReference type="Pfam" id="PF07637"/>
    </source>
</evidence>
<dbReference type="InterPro" id="IPR013039">
    <property type="entry name" value="DUF1588"/>
</dbReference>
<dbReference type="OrthoDB" id="5482969at2"/>
<dbReference type="Pfam" id="PF07631">
    <property type="entry name" value="PSD4"/>
    <property type="match status" value="1"/>
</dbReference>
<dbReference type="EMBL" id="CP003969">
    <property type="protein sequence ID" value="AGP34017.1"/>
    <property type="molecule type" value="Genomic_DNA"/>
</dbReference>
<evidence type="ECO:0000259" key="3">
    <source>
        <dbReference type="Pfam" id="PF07631"/>
    </source>
</evidence>
<feature type="domain" description="DUF1592" evidence="3">
    <location>
        <begin position="224"/>
        <end position="358"/>
    </location>
</feature>
<dbReference type="Pfam" id="PF07627">
    <property type="entry name" value="PSCyt3"/>
    <property type="match status" value="1"/>
</dbReference>
<gene>
    <name evidence="5" type="ORF">SCE1572_05595</name>
</gene>
<dbReference type="Pfam" id="PF07624">
    <property type="entry name" value="PSD2"/>
    <property type="match status" value="1"/>
</dbReference>
<feature type="domain" description="DUF1585" evidence="1">
    <location>
        <begin position="512"/>
        <end position="580"/>
    </location>
</feature>
<evidence type="ECO:0000259" key="2">
    <source>
        <dbReference type="Pfam" id="PF07627"/>
    </source>
</evidence>
<dbReference type="KEGG" id="scu:SCE1572_05595"/>